<evidence type="ECO:0000256" key="1">
    <source>
        <dbReference type="ARBA" id="ARBA00022729"/>
    </source>
</evidence>
<name>A0A8H5GWV0_9AGAR</name>
<dbReference type="PANTHER" id="PTHR32208">
    <property type="entry name" value="SECRETED PROTEIN-RELATED"/>
    <property type="match status" value="1"/>
</dbReference>
<evidence type="ECO:0000259" key="3">
    <source>
        <dbReference type="Pfam" id="PF09118"/>
    </source>
</evidence>
<feature type="domain" description="Galactose oxidase-like Early set" evidence="3">
    <location>
        <begin position="503"/>
        <end position="596"/>
    </location>
</feature>
<dbReference type="OrthoDB" id="2019572at2759"/>
<dbReference type="InterPro" id="IPR011043">
    <property type="entry name" value="Gal_Oxase/kelch_b-propeller"/>
</dbReference>
<organism evidence="4 5">
    <name type="scientific">Tetrapyrgos nigripes</name>
    <dbReference type="NCBI Taxonomy" id="182062"/>
    <lineage>
        <taxon>Eukaryota</taxon>
        <taxon>Fungi</taxon>
        <taxon>Dikarya</taxon>
        <taxon>Basidiomycota</taxon>
        <taxon>Agaricomycotina</taxon>
        <taxon>Agaricomycetes</taxon>
        <taxon>Agaricomycetidae</taxon>
        <taxon>Agaricales</taxon>
        <taxon>Marasmiineae</taxon>
        <taxon>Marasmiaceae</taxon>
        <taxon>Tetrapyrgos</taxon>
    </lineage>
</organism>
<accession>A0A8H5GWV0</accession>
<dbReference type="SUPFAM" id="SSF81296">
    <property type="entry name" value="E set domains"/>
    <property type="match status" value="1"/>
</dbReference>
<gene>
    <name evidence="4" type="ORF">D9758_005214</name>
</gene>
<sequence length="642" mass="69087">MIPAGFSGGVEAASGRKKCAEQNKSNGEVFKFSQRQVPVYCFLAESLTMKFSSAFPFRPLLISVLVGSIATYAQYASGQWSLEQDGLSGVSALELAVVSETTAMIFDKVEHNPLQTNGHVAWGAELNLVTRTVRPLNPTSNTWCATGSFLSNGTMVSSGGTPVRIVPIGENGLAAVRLFEPCEDGNCDVLEDPRVRRLGSLRWYLSSARLEDGSVLLFGGSWDTGVIDNSTIINPTYEFYPPKNIHGHNGTPIYSPFLQNTLNANHFPIVITLPDGNIFIAANTQAMIFDWKTNKEVRSLPGIPNGVRISSPLSAGATLLPLTPENNYTPEVLICGGSTLDDDSVLFNSGMMSSQSPASDQCVRMALNDEGIAAGWQVEHMPEPRIMVELILLPDGRVTVVNGAQTGIAGYGFTKDQVGEADQDHPAFTPALYDPTAPLGERFTQEGLPTSDIARLYHSTSSLTPNGTILLAGSNPNLDVETHLYPTEYRLEWLSPPYMEKPRPTYSGLPRTFDYKAKITLDVDLPTGAQNVSVVIMDFGFATHGVHMQQRLVGLVSELSDDKTKLTVTGPPSATIYSPGPAFVFVLADGVPSFGSKTLIGTGAQPPLDEDALANVLSSPPLYWDKWIAVHPGEPVPAPLSA</sequence>
<dbReference type="Proteomes" id="UP000559256">
    <property type="component" value="Unassembled WGS sequence"/>
</dbReference>
<dbReference type="SUPFAM" id="SSF50965">
    <property type="entry name" value="Galactose oxidase, central domain"/>
    <property type="match status" value="1"/>
</dbReference>
<feature type="domain" description="Glyoxal oxidase N-terminal" evidence="2">
    <location>
        <begin position="119"/>
        <end position="498"/>
    </location>
</feature>
<dbReference type="InterPro" id="IPR009880">
    <property type="entry name" value="Glyoxal_oxidase_N"/>
</dbReference>
<dbReference type="InterPro" id="IPR037293">
    <property type="entry name" value="Gal_Oxidase_central_sf"/>
</dbReference>
<dbReference type="InterPro" id="IPR015202">
    <property type="entry name" value="GO-like_E_set"/>
</dbReference>
<reference evidence="4 5" key="1">
    <citation type="journal article" date="2020" name="ISME J.">
        <title>Uncovering the hidden diversity of litter-decomposition mechanisms in mushroom-forming fungi.</title>
        <authorList>
            <person name="Floudas D."/>
            <person name="Bentzer J."/>
            <person name="Ahren D."/>
            <person name="Johansson T."/>
            <person name="Persson P."/>
            <person name="Tunlid A."/>
        </authorList>
    </citation>
    <scope>NUCLEOTIDE SEQUENCE [LARGE SCALE GENOMIC DNA]</scope>
    <source>
        <strain evidence="4 5">CBS 291.85</strain>
    </source>
</reference>
<dbReference type="InterPro" id="IPR014756">
    <property type="entry name" value="Ig_E-set"/>
</dbReference>
<dbReference type="Pfam" id="PF07250">
    <property type="entry name" value="Glyoxal_oxid_N"/>
    <property type="match status" value="1"/>
</dbReference>
<dbReference type="CDD" id="cd02851">
    <property type="entry name" value="E_set_GO_C"/>
    <property type="match status" value="1"/>
</dbReference>
<keyword evidence="5" id="KW-1185">Reference proteome</keyword>
<dbReference type="Gene3D" id="2.60.40.10">
    <property type="entry name" value="Immunoglobulins"/>
    <property type="match status" value="1"/>
</dbReference>
<proteinExistence type="predicted"/>
<keyword evidence="1" id="KW-0732">Signal</keyword>
<dbReference type="AlphaFoldDB" id="A0A8H5GWV0"/>
<dbReference type="EMBL" id="JAACJM010000005">
    <property type="protein sequence ID" value="KAF5372467.1"/>
    <property type="molecule type" value="Genomic_DNA"/>
</dbReference>
<dbReference type="InterPro" id="IPR013783">
    <property type="entry name" value="Ig-like_fold"/>
</dbReference>
<evidence type="ECO:0000313" key="5">
    <source>
        <dbReference type="Proteomes" id="UP000559256"/>
    </source>
</evidence>
<comment type="caution">
    <text evidence="4">The sequence shown here is derived from an EMBL/GenBank/DDBJ whole genome shotgun (WGS) entry which is preliminary data.</text>
</comment>
<evidence type="ECO:0000313" key="4">
    <source>
        <dbReference type="EMBL" id="KAF5372467.1"/>
    </source>
</evidence>
<evidence type="ECO:0000259" key="2">
    <source>
        <dbReference type="Pfam" id="PF07250"/>
    </source>
</evidence>
<dbReference type="Gene3D" id="2.130.10.80">
    <property type="entry name" value="Galactose oxidase/kelch, beta-propeller"/>
    <property type="match status" value="1"/>
</dbReference>
<protein>
    <recommendedName>
        <fullName evidence="6">Copper radical oxidase</fullName>
    </recommendedName>
</protein>
<dbReference type="Pfam" id="PF09118">
    <property type="entry name" value="GO-like_E_set"/>
    <property type="match status" value="1"/>
</dbReference>
<dbReference type="PANTHER" id="PTHR32208:SF96">
    <property type="entry name" value="GLYOXAL OXIDASE"/>
    <property type="match status" value="1"/>
</dbReference>
<evidence type="ECO:0008006" key="6">
    <source>
        <dbReference type="Google" id="ProtNLM"/>
    </source>
</evidence>